<evidence type="ECO:0000313" key="1">
    <source>
        <dbReference type="EMBL" id="KAI0034868.1"/>
    </source>
</evidence>
<name>A0ACB8QTN7_9AGAM</name>
<sequence length="568" mass="61707">MSNSLTRDAGLRLGPVVLDTFVRHYLAKLPRPSTADDDADDAVPLRNDELLYDEVFHIVKVPSPPPPPPPADRAHRHTVEELQRFSNTRTPPTPASHTTRITIPPASCDDAARALVRALGGEDATKRAVGGVVWWQVRGVRGVSAEWMCAKKDLDDARRRERAERVSSPGPTEQGAEGEDEYYAPEMDGMKCILYLHGGGYYFGSVDQERYTIQRMARKIHGRVLAVNYRLAPQYPFPCALHDALAAYLYLTTPPPTAPHTPIPPQHIIIAGDSAGGGLALALLQTLRDTPIPSPAGAILISPWCDLTHSFPSIFENTHTDVIPPTGLSIHKPSALWPPPPTDAAKQMRDGLRASVRRALRRTRPDADVPDARPAGAPDQRAGTPDARAVDSPDQHMDSPDQRASHGSGLHRTDATAPLPADTAPASPQLQLYAPNALLGHPLVSPAVGYLGGLPPLLFVASDREVLRDEIVYTAHRAAHPERFPISDDVRAMYPVLADLDAATMTPTAVHLQVYDGASYPRLPPPSRADAPAPAPRRRRARSPRTLPVRAAGEILLPRDGRVLRARV</sequence>
<reference evidence="1" key="2">
    <citation type="journal article" date="2022" name="New Phytol.">
        <title>Evolutionary transition to the ectomycorrhizal habit in the genomes of a hyperdiverse lineage of mushroom-forming fungi.</title>
        <authorList>
            <person name="Looney B."/>
            <person name="Miyauchi S."/>
            <person name="Morin E."/>
            <person name="Drula E."/>
            <person name="Courty P.E."/>
            <person name="Kohler A."/>
            <person name="Kuo A."/>
            <person name="LaButti K."/>
            <person name="Pangilinan J."/>
            <person name="Lipzen A."/>
            <person name="Riley R."/>
            <person name="Andreopoulos W."/>
            <person name="He G."/>
            <person name="Johnson J."/>
            <person name="Nolan M."/>
            <person name="Tritt A."/>
            <person name="Barry K.W."/>
            <person name="Grigoriev I.V."/>
            <person name="Nagy L.G."/>
            <person name="Hibbett D."/>
            <person name="Henrissat B."/>
            <person name="Matheny P.B."/>
            <person name="Labbe J."/>
            <person name="Martin F.M."/>
        </authorList>
    </citation>
    <scope>NUCLEOTIDE SEQUENCE</scope>
    <source>
        <strain evidence="1">EC-137</strain>
    </source>
</reference>
<dbReference type="Proteomes" id="UP000814128">
    <property type="component" value="Unassembled WGS sequence"/>
</dbReference>
<protein>
    <submittedName>
        <fullName evidence="1">Alpha/Beta hydrolase protein</fullName>
    </submittedName>
</protein>
<organism evidence="1 2">
    <name type="scientific">Vararia minispora EC-137</name>
    <dbReference type="NCBI Taxonomy" id="1314806"/>
    <lineage>
        <taxon>Eukaryota</taxon>
        <taxon>Fungi</taxon>
        <taxon>Dikarya</taxon>
        <taxon>Basidiomycota</taxon>
        <taxon>Agaricomycotina</taxon>
        <taxon>Agaricomycetes</taxon>
        <taxon>Russulales</taxon>
        <taxon>Lachnocladiaceae</taxon>
        <taxon>Vararia</taxon>
    </lineage>
</organism>
<dbReference type="EMBL" id="MU273493">
    <property type="protein sequence ID" value="KAI0034868.1"/>
    <property type="molecule type" value="Genomic_DNA"/>
</dbReference>
<keyword evidence="2" id="KW-1185">Reference proteome</keyword>
<proteinExistence type="predicted"/>
<accession>A0ACB8QTN7</accession>
<reference evidence="1" key="1">
    <citation type="submission" date="2021-02" db="EMBL/GenBank/DDBJ databases">
        <authorList>
            <consortium name="DOE Joint Genome Institute"/>
            <person name="Ahrendt S."/>
            <person name="Looney B.P."/>
            <person name="Miyauchi S."/>
            <person name="Morin E."/>
            <person name="Drula E."/>
            <person name="Courty P.E."/>
            <person name="Chicoki N."/>
            <person name="Fauchery L."/>
            <person name="Kohler A."/>
            <person name="Kuo A."/>
            <person name="Labutti K."/>
            <person name="Pangilinan J."/>
            <person name="Lipzen A."/>
            <person name="Riley R."/>
            <person name="Andreopoulos W."/>
            <person name="He G."/>
            <person name="Johnson J."/>
            <person name="Barry K.W."/>
            <person name="Grigoriev I.V."/>
            <person name="Nagy L."/>
            <person name="Hibbett D."/>
            <person name="Henrissat B."/>
            <person name="Matheny P.B."/>
            <person name="Labbe J."/>
            <person name="Martin F."/>
        </authorList>
    </citation>
    <scope>NUCLEOTIDE SEQUENCE</scope>
    <source>
        <strain evidence="1">EC-137</strain>
    </source>
</reference>
<evidence type="ECO:0000313" key="2">
    <source>
        <dbReference type="Proteomes" id="UP000814128"/>
    </source>
</evidence>
<comment type="caution">
    <text evidence="1">The sequence shown here is derived from an EMBL/GenBank/DDBJ whole genome shotgun (WGS) entry which is preliminary data.</text>
</comment>
<keyword evidence="1" id="KW-0378">Hydrolase</keyword>
<gene>
    <name evidence="1" type="ORF">K488DRAFT_44526</name>
</gene>